<feature type="domain" description="Multidrug resistance protein MdtA-like barrel-sandwich hybrid" evidence="3">
    <location>
        <begin position="68"/>
        <end position="228"/>
    </location>
</feature>
<evidence type="ECO:0000256" key="1">
    <source>
        <dbReference type="ARBA" id="ARBA00009477"/>
    </source>
</evidence>
<evidence type="ECO:0000259" key="3">
    <source>
        <dbReference type="Pfam" id="PF25917"/>
    </source>
</evidence>
<reference evidence="4 5" key="1">
    <citation type="submission" date="2017-07" db="EMBL/GenBank/DDBJ databases">
        <title>Thauera sp. KNDSS-Mac4 genome sequence and assembly.</title>
        <authorList>
            <person name="Mayilraj S."/>
        </authorList>
    </citation>
    <scope>NUCLEOTIDE SEQUENCE [LARGE SCALE GENOMIC DNA]</scope>
    <source>
        <strain evidence="4 5">KNDSS-Mac4</strain>
    </source>
</reference>
<dbReference type="PANTHER" id="PTHR30469:SF15">
    <property type="entry name" value="HLYD FAMILY OF SECRETION PROTEINS"/>
    <property type="match status" value="1"/>
</dbReference>
<dbReference type="PANTHER" id="PTHR30469">
    <property type="entry name" value="MULTIDRUG RESISTANCE PROTEIN MDTA"/>
    <property type="match status" value="1"/>
</dbReference>
<dbReference type="NCBIfam" id="TIGR01730">
    <property type="entry name" value="RND_mfp"/>
    <property type="match status" value="1"/>
</dbReference>
<keyword evidence="5" id="KW-1185">Reference proteome</keyword>
<dbReference type="Proteomes" id="UP000215181">
    <property type="component" value="Unassembled WGS sequence"/>
</dbReference>
<dbReference type="Pfam" id="PF25917">
    <property type="entry name" value="BSH_RND"/>
    <property type="match status" value="1"/>
</dbReference>
<protein>
    <submittedName>
        <fullName evidence="4">RND transporter</fullName>
    </submittedName>
</protein>
<evidence type="ECO:0000313" key="5">
    <source>
        <dbReference type="Proteomes" id="UP000215181"/>
    </source>
</evidence>
<comment type="caution">
    <text evidence="4">The sequence shown here is derived from an EMBL/GenBank/DDBJ whole genome shotgun (WGS) entry which is preliminary data.</text>
</comment>
<keyword evidence="2" id="KW-0175">Coiled coil</keyword>
<dbReference type="InterPro" id="IPR006143">
    <property type="entry name" value="RND_pump_MFP"/>
</dbReference>
<dbReference type="AlphaFoldDB" id="A0A235EWK4"/>
<accession>A0A235EWK4</accession>
<comment type="similarity">
    <text evidence="1">Belongs to the membrane fusion protein (MFP) (TC 8.A.1) family.</text>
</comment>
<dbReference type="InterPro" id="IPR058625">
    <property type="entry name" value="MdtA-like_BSH"/>
</dbReference>
<proteinExistence type="inferred from homology"/>
<dbReference type="RefSeq" id="WP_094268897.1">
    <property type="nucleotide sequence ID" value="NZ_NOIH01000015.1"/>
</dbReference>
<dbReference type="GO" id="GO:0015562">
    <property type="term" value="F:efflux transmembrane transporter activity"/>
    <property type="evidence" value="ECO:0007669"/>
    <property type="project" value="TreeGrafter"/>
</dbReference>
<dbReference type="GO" id="GO:1990281">
    <property type="term" value="C:efflux pump complex"/>
    <property type="evidence" value="ECO:0007669"/>
    <property type="project" value="TreeGrafter"/>
</dbReference>
<dbReference type="Gene3D" id="2.40.50.100">
    <property type="match status" value="1"/>
</dbReference>
<sequence length="406" mass="44059">MRRFLPLLILAIAIAGFVLLRATRPAPPAVEARERVWRVEAMTATPETIQPTLVLYGRVEAPDRVRAAAPVSGRVLELKVRDGDRVEAGAVLARLDPRDLQPRVVQAEADIERERIRHRHDLDAIKQERTLLALAEAKVARFEKLKNARLGAESAFDQAREEAARVQLSLTQREQAIAEHPARLAQLQAKLAEARRDAQRGEITAAFAARIGKVEVAAGDQVQPGQTLLSLYASETLYLRARVPAIYAEELRGALQRGERLTADAEFGGGRVTATLERIAGEADARGVEVLLRLDERSRVPAGAFLNAVLQRPPVEAVLALPPSALHGGDRIYTVRDGRLAGVRALRAGERRDAERLQLLVRADTLPAGSTVMVTHLPHAIDGLAVELVKPAAQVAPASAPGAGER</sequence>
<dbReference type="SUPFAM" id="SSF111369">
    <property type="entry name" value="HlyD-like secretion proteins"/>
    <property type="match status" value="1"/>
</dbReference>
<dbReference type="OrthoDB" id="8524475at2"/>
<name>A0A235EWK4_9RHOO</name>
<gene>
    <name evidence="4" type="ORF">CGK74_13085</name>
</gene>
<dbReference type="Gene3D" id="1.10.287.470">
    <property type="entry name" value="Helix hairpin bin"/>
    <property type="match status" value="1"/>
</dbReference>
<evidence type="ECO:0000313" key="4">
    <source>
        <dbReference type="EMBL" id="OYD53153.1"/>
    </source>
</evidence>
<dbReference type="Gene3D" id="2.40.30.170">
    <property type="match status" value="1"/>
</dbReference>
<organism evidence="4 5">
    <name type="scientific">Thauera propionica</name>
    <dbReference type="NCBI Taxonomy" id="2019431"/>
    <lineage>
        <taxon>Bacteria</taxon>
        <taxon>Pseudomonadati</taxon>
        <taxon>Pseudomonadota</taxon>
        <taxon>Betaproteobacteria</taxon>
        <taxon>Rhodocyclales</taxon>
        <taxon>Zoogloeaceae</taxon>
        <taxon>Thauera</taxon>
    </lineage>
</organism>
<evidence type="ECO:0000256" key="2">
    <source>
        <dbReference type="SAM" id="Coils"/>
    </source>
</evidence>
<feature type="coiled-coil region" evidence="2">
    <location>
        <begin position="142"/>
        <end position="204"/>
    </location>
</feature>
<dbReference type="EMBL" id="NOIH01000015">
    <property type="protein sequence ID" value="OYD53153.1"/>
    <property type="molecule type" value="Genomic_DNA"/>
</dbReference>